<dbReference type="Proteomes" id="UP000789831">
    <property type="component" value="Unassembled WGS sequence"/>
</dbReference>
<accession>A0A9N9GD26</accession>
<organism evidence="1 2">
    <name type="scientific">Ambispora gerdemannii</name>
    <dbReference type="NCBI Taxonomy" id="144530"/>
    <lineage>
        <taxon>Eukaryota</taxon>
        <taxon>Fungi</taxon>
        <taxon>Fungi incertae sedis</taxon>
        <taxon>Mucoromycota</taxon>
        <taxon>Glomeromycotina</taxon>
        <taxon>Glomeromycetes</taxon>
        <taxon>Archaeosporales</taxon>
        <taxon>Ambisporaceae</taxon>
        <taxon>Ambispora</taxon>
    </lineage>
</organism>
<name>A0A9N9GD26_9GLOM</name>
<dbReference type="EMBL" id="CAJVPL010002060">
    <property type="protein sequence ID" value="CAG8597875.1"/>
    <property type="molecule type" value="Genomic_DNA"/>
</dbReference>
<proteinExistence type="predicted"/>
<keyword evidence="2" id="KW-1185">Reference proteome</keyword>
<sequence>MNEPTVKRSKYKEDFEAEALQKLYQLRPDLNGPSVWFFSTLKKSAEGCILYEESEKRAYVYDVIYANGHDCPMLPPPLVIPPPPTPTPTPLIGRGCRSIG</sequence>
<dbReference type="OrthoDB" id="2444511at2759"/>
<protein>
    <submittedName>
        <fullName evidence="1">9678_t:CDS:1</fullName>
    </submittedName>
</protein>
<evidence type="ECO:0000313" key="2">
    <source>
        <dbReference type="Proteomes" id="UP000789831"/>
    </source>
</evidence>
<comment type="caution">
    <text evidence="1">The sequence shown here is derived from an EMBL/GenBank/DDBJ whole genome shotgun (WGS) entry which is preliminary data.</text>
</comment>
<dbReference type="AlphaFoldDB" id="A0A9N9GD26"/>
<reference evidence="1" key="1">
    <citation type="submission" date="2021-06" db="EMBL/GenBank/DDBJ databases">
        <authorList>
            <person name="Kallberg Y."/>
            <person name="Tangrot J."/>
            <person name="Rosling A."/>
        </authorList>
    </citation>
    <scope>NUCLEOTIDE SEQUENCE</scope>
    <source>
        <strain evidence="1">MT106</strain>
    </source>
</reference>
<evidence type="ECO:0000313" key="1">
    <source>
        <dbReference type="EMBL" id="CAG8597875.1"/>
    </source>
</evidence>
<gene>
    <name evidence="1" type="ORF">AGERDE_LOCUS8943</name>
</gene>